<feature type="transmembrane region" description="Helical" evidence="8">
    <location>
        <begin position="165"/>
        <end position="183"/>
    </location>
</feature>
<sequence length="240" mass="26084">MLDTTAILGIILLAAFLQGLTGFGFALIALPLLGFFIDIKVSVPLMLLLATIISLYLSFRLRKSINLKSTYILMIATLPGIPLGTYALKHFSTQWLSVGIGVLMVVFTSYMLLLKPRQRELGTVVTSLAGFLCGALGSSIGAGGPPVIIYTTLQPWNKDRAKGTLAFYFSFAGLVTIASHAFTGMITGEVLHLYAMSLPSLVTGIWLGTTAYKHLSDHGYRKLAFVLVFLLGCMMLWRNL</sequence>
<keyword evidence="10" id="KW-1185">Reference proteome</keyword>
<protein>
    <recommendedName>
        <fullName evidence="8">Probable membrane transporter protein</fullName>
    </recommendedName>
</protein>
<accession>A0ABM8AN39</accession>
<feature type="transmembrane region" description="Helical" evidence="8">
    <location>
        <begin position="219"/>
        <end position="237"/>
    </location>
</feature>
<dbReference type="InterPro" id="IPR002781">
    <property type="entry name" value="TM_pro_TauE-like"/>
</dbReference>
<keyword evidence="3" id="KW-0813">Transport</keyword>
<evidence type="ECO:0000256" key="2">
    <source>
        <dbReference type="ARBA" id="ARBA00009142"/>
    </source>
</evidence>
<dbReference type="Pfam" id="PF01925">
    <property type="entry name" value="TauE"/>
    <property type="match status" value="1"/>
</dbReference>
<dbReference type="Proteomes" id="UP001061361">
    <property type="component" value="Chromosome"/>
</dbReference>
<evidence type="ECO:0000256" key="4">
    <source>
        <dbReference type="ARBA" id="ARBA00022475"/>
    </source>
</evidence>
<dbReference type="RefSeq" id="WP_264982839.1">
    <property type="nucleotide sequence ID" value="NZ_AP026708.1"/>
</dbReference>
<gene>
    <name evidence="9" type="ORF">JCM14722_03180</name>
</gene>
<evidence type="ECO:0000313" key="10">
    <source>
        <dbReference type="Proteomes" id="UP001061361"/>
    </source>
</evidence>
<evidence type="ECO:0000256" key="8">
    <source>
        <dbReference type="RuleBase" id="RU363041"/>
    </source>
</evidence>
<feature type="transmembrane region" description="Helical" evidence="8">
    <location>
        <begin position="71"/>
        <end position="88"/>
    </location>
</feature>
<feature type="transmembrane region" description="Helical" evidence="8">
    <location>
        <begin position="121"/>
        <end position="145"/>
    </location>
</feature>
<evidence type="ECO:0000256" key="7">
    <source>
        <dbReference type="ARBA" id="ARBA00023136"/>
    </source>
</evidence>
<evidence type="ECO:0000256" key="1">
    <source>
        <dbReference type="ARBA" id="ARBA00004651"/>
    </source>
</evidence>
<feature type="transmembrane region" description="Helical" evidence="8">
    <location>
        <begin position="39"/>
        <end position="59"/>
    </location>
</feature>
<keyword evidence="5 8" id="KW-0812">Transmembrane</keyword>
<comment type="subcellular location">
    <subcellularLocation>
        <location evidence="1 8">Cell membrane</location>
        <topology evidence="1 8">Multi-pass membrane protein</topology>
    </subcellularLocation>
</comment>
<evidence type="ECO:0000256" key="6">
    <source>
        <dbReference type="ARBA" id="ARBA00022989"/>
    </source>
</evidence>
<evidence type="ECO:0000256" key="5">
    <source>
        <dbReference type="ARBA" id="ARBA00022692"/>
    </source>
</evidence>
<name>A0ABM8AN39_9BACT</name>
<feature type="transmembrane region" description="Helical" evidence="8">
    <location>
        <begin position="7"/>
        <end position="33"/>
    </location>
</feature>
<keyword evidence="4 8" id="KW-1003">Cell membrane</keyword>
<dbReference type="PANTHER" id="PTHR30269">
    <property type="entry name" value="TRANSMEMBRANE PROTEIN YFCA"/>
    <property type="match status" value="1"/>
</dbReference>
<dbReference type="EMBL" id="AP026708">
    <property type="protein sequence ID" value="BDQ32776.1"/>
    <property type="molecule type" value="Genomic_DNA"/>
</dbReference>
<dbReference type="PANTHER" id="PTHR30269:SF37">
    <property type="entry name" value="MEMBRANE TRANSPORTER PROTEIN"/>
    <property type="match status" value="1"/>
</dbReference>
<keyword evidence="6 8" id="KW-1133">Transmembrane helix</keyword>
<organism evidence="9 10">
    <name type="scientific">Pseudodesulfovibrio portus</name>
    <dbReference type="NCBI Taxonomy" id="231439"/>
    <lineage>
        <taxon>Bacteria</taxon>
        <taxon>Pseudomonadati</taxon>
        <taxon>Thermodesulfobacteriota</taxon>
        <taxon>Desulfovibrionia</taxon>
        <taxon>Desulfovibrionales</taxon>
        <taxon>Desulfovibrionaceae</taxon>
    </lineage>
</organism>
<comment type="similarity">
    <text evidence="2 8">Belongs to the 4-toluene sulfonate uptake permease (TSUP) (TC 2.A.102) family.</text>
</comment>
<feature type="transmembrane region" description="Helical" evidence="8">
    <location>
        <begin position="94"/>
        <end position="114"/>
    </location>
</feature>
<proteinExistence type="inferred from homology"/>
<reference evidence="9" key="1">
    <citation type="submission" date="2022-08" db="EMBL/GenBank/DDBJ databases">
        <title>Genome Sequence of the sulphate-reducing bacterium, Pseudodesulfovibrio portus JCM14722.</title>
        <authorList>
            <person name="Kondo R."/>
            <person name="Kataoka T."/>
        </authorList>
    </citation>
    <scope>NUCLEOTIDE SEQUENCE</scope>
    <source>
        <strain evidence="9">JCM 14722</strain>
    </source>
</reference>
<dbReference type="InterPro" id="IPR052017">
    <property type="entry name" value="TSUP"/>
</dbReference>
<evidence type="ECO:0000313" key="9">
    <source>
        <dbReference type="EMBL" id="BDQ32776.1"/>
    </source>
</evidence>
<evidence type="ECO:0000256" key="3">
    <source>
        <dbReference type="ARBA" id="ARBA00022448"/>
    </source>
</evidence>
<feature type="transmembrane region" description="Helical" evidence="8">
    <location>
        <begin position="190"/>
        <end position="207"/>
    </location>
</feature>
<keyword evidence="7 8" id="KW-0472">Membrane</keyword>